<comment type="subunit">
    <text evidence="15">F-type ATPases have 2 components, CF(1) - the catalytic core - and CF(0) - the membrane proton channel. CF(1) and CF(0) have multiple subunits.</text>
</comment>
<dbReference type="GeneTree" id="ENSGT01000000215531"/>
<evidence type="ECO:0000256" key="8">
    <source>
        <dbReference type="ARBA" id="ARBA00023065"/>
    </source>
</evidence>
<dbReference type="GO" id="GO:0045259">
    <property type="term" value="C:proton-transporting ATP synthase complex"/>
    <property type="evidence" value="ECO:0007669"/>
    <property type="project" value="UniProtKB-UniRule"/>
</dbReference>
<keyword evidence="7" id="KW-0007">Acetylation</keyword>
<keyword evidence="3 15" id="KW-0813">Transport</keyword>
<keyword evidence="6 15" id="KW-0999">Mitochondrion inner membrane</keyword>
<dbReference type="Ensembl" id="ENSGMOT00000038362.1">
    <property type="protein sequence ID" value="ENSGMOP00000058041.1"/>
    <property type="gene ID" value="ENSGMOG00000024295.1"/>
</dbReference>
<evidence type="ECO:0000256" key="1">
    <source>
        <dbReference type="ARBA" id="ARBA00004273"/>
    </source>
</evidence>
<evidence type="ECO:0000256" key="9">
    <source>
        <dbReference type="ARBA" id="ARBA00023128"/>
    </source>
</evidence>
<keyword evidence="11 15" id="KW-0066">ATP synthesis</keyword>
<evidence type="ECO:0000256" key="16">
    <source>
        <dbReference type="SAM" id="Coils"/>
    </source>
</evidence>
<accession>A0A8C5FSE6</accession>
<evidence type="ECO:0000256" key="13">
    <source>
        <dbReference type="ARBA" id="ARBA00064647"/>
    </source>
</evidence>
<evidence type="ECO:0000256" key="11">
    <source>
        <dbReference type="ARBA" id="ARBA00023310"/>
    </source>
</evidence>
<protein>
    <recommendedName>
        <fullName evidence="14 15">ATP synthase F(0) complex subunit e, mitochondrial</fullName>
    </recommendedName>
</protein>
<evidence type="ECO:0000256" key="2">
    <source>
        <dbReference type="ARBA" id="ARBA00007333"/>
    </source>
</evidence>
<evidence type="ECO:0000313" key="18">
    <source>
        <dbReference type="Proteomes" id="UP000694546"/>
    </source>
</evidence>
<name>A0A8C5FSE6_GADMO</name>
<comment type="similarity">
    <text evidence="2 15">Belongs to the ATPase e subunit family.</text>
</comment>
<keyword evidence="8 15" id="KW-0406">Ion transport</keyword>
<dbReference type="GO" id="GO:0015986">
    <property type="term" value="P:proton motive force-driven ATP synthesis"/>
    <property type="evidence" value="ECO:0007669"/>
    <property type="project" value="InterPro"/>
</dbReference>
<evidence type="ECO:0000256" key="6">
    <source>
        <dbReference type="ARBA" id="ARBA00022792"/>
    </source>
</evidence>
<organism evidence="17 18">
    <name type="scientific">Gadus morhua</name>
    <name type="common">Atlantic cod</name>
    <dbReference type="NCBI Taxonomy" id="8049"/>
    <lineage>
        <taxon>Eukaryota</taxon>
        <taxon>Metazoa</taxon>
        <taxon>Chordata</taxon>
        <taxon>Craniata</taxon>
        <taxon>Vertebrata</taxon>
        <taxon>Euteleostomi</taxon>
        <taxon>Actinopterygii</taxon>
        <taxon>Neopterygii</taxon>
        <taxon>Teleostei</taxon>
        <taxon>Neoteleostei</taxon>
        <taxon>Acanthomorphata</taxon>
        <taxon>Zeiogadaria</taxon>
        <taxon>Gadariae</taxon>
        <taxon>Gadiformes</taxon>
        <taxon>Gadoidei</taxon>
        <taxon>Gadidae</taxon>
        <taxon>Gadus</taxon>
    </lineage>
</organism>
<evidence type="ECO:0000313" key="17">
    <source>
        <dbReference type="Ensembl" id="ENSGMOP00000058041.1"/>
    </source>
</evidence>
<evidence type="ECO:0000256" key="3">
    <source>
        <dbReference type="ARBA" id="ARBA00022448"/>
    </source>
</evidence>
<reference evidence="17" key="2">
    <citation type="submission" date="2025-09" db="UniProtKB">
        <authorList>
            <consortium name="Ensembl"/>
        </authorList>
    </citation>
    <scope>IDENTIFICATION</scope>
</reference>
<keyword evidence="9 15" id="KW-0496">Mitochondrion</keyword>
<gene>
    <name evidence="17" type="primary">atp5me</name>
</gene>
<evidence type="ECO:0000256" key="7">
    <source>
        <dbReference type="ARBA" id="ARBA00022990"/>
    </source>
</evidence>
<keyword evidence="5 15" id="KW-0375">Hydrogen ion transport</keyword>
<comment type="subcellular location">
    <subcellularLocation>
        <location evidence="1 15">Mitochondrion inner membrane</location>
    </subcellularLocation>
</comment>
<evidence type="ECO:0000256" key="12">
    <source>
        <dbReference type="ARBA" id="ARBA00057306"/>
    </source>
</evidence>
<dbReference type="PANTHER" id="PTHR12427:SF1">
    <property type="entry name" value="ATP SYNTHASE SUBUNIT E, MITOCHONDRIAL"/>
    <property type="match status" value="1"/>
</dbReference>
<dbReference type="GO" id="GO:0005743">
    <property type="term" value="C:mitochondrial inner membrane"/>
    <property type="evidence" value="ECO:0007669"/>
    <property type="project" value="UniProtKB-SubCell"/>
</dbReference>
<comment type="subunit">
    <text evidence="13">Component of the ATP synthase complex composed at least of ATP5F1A/subunit alpha, ATP5F1B/subunit beta, ATP5MC1/subunit c (homooctomer), MT-ATP6/subunit a, MT-ATP8/subunit 8, ATP5ME/subunit e, ATP5MF/subunit f, ATP5MG/subunit g, ATP5MK/subunit k, ATP5MJ/subunit j, ATP5F1C/subunit gamma, ATP5F1D/subunit delta, ATP5F1E/subunit epsilon, ATP5PF/subunit F6, ATP5PB/subunit b, ATP5PD/subunit d, ATP5PO/subunit OSCP. ATP synthase complex consists of a soluble F(1) head domain (subunits alpha(3) and beta(3)) - the catalytic core - and a membrane F(0) domain - the membrane proton channel (subunits c, a, 8, e, f, g, k and j). These two domains are linked by a central stalk (subunits gamma, delta, and epsilon) rotating inside the F1 region and a stationary peripheral stalk (subunits F6, b, d, and OSCP).</text>
</comment>
<proteinExistence type="inferred from homology"/>
<dbReference type="Proteomes" id="UP000694546">
    <property type="component" value="Chromosome 4"/>
</dbReference>
<evidence type="ECO:0000256" key="15">
    <source>
        <dbReference type="RuleBase" id="RU367005"/>
    </source>
</evidence>
<dbReference type="GO" id="GO:0015078">
    <property type="term" value="F:proton transmembrane transporter activity"/>
    <property type="evidence" value="ECO:0007669"/>
    <property type="project" value="InterPro"/>
</dbReference>
<evidence type="ECO:0000256" key="10">
    <source>
        <dbReference type="ARBA" id="ARBA00023136"/>
    </source>
</evidence>
<evidence type="ECO:0000256" key="5">
    <source>
        <dbReference type="ARBA" id="ARBA00022781"/>
    </source>
</evidence>
<dbReference type="AlphaFoldDB" id="A0A8C5FSE6"/>
<dbReference type="PANTHER" id="PTHR12427">
    <property type="entry name" value="ATP SYNTHASE E CHAIN, MITOCHONDRIAL"/>
    <property type="match status" value="1"/>
</dbReference>
<comment type="function">
    <text evidence="12 15">Subunit e, of the mitochondrial membrane ATP synthase complex (F(1)F(0) ATP synthase or Complex V) that produces ATP from ADP in the presence of a proton gradient across the membrane which is generated by electron transport complexes of the respiratory chain. ATP synthase complex consist of a soluble F(1) head domain - the catalytic core - and a membrane F(1) domain - the membrane proton channel. These two domains are linked by a central stalk rotating inside the F(1) region and a stationary peripheral stalk. During catalysis, ATP synthesis in the catalytic domain of F(1) is coupled via a rotary mechanism of the central stalk subunits to proton translocation. In vivo, can only synthesize ATP although its ATP hydrolase activity can be activated artificially in vitro. Part of the complex F(0) domain.</text>
</comment>
<keyword evidence="4 15" id="KW-0138">CF(0)</keyword>
<reference evidence="17" key="1">
    <citation type="submission" date="2025-08" db="UniProtKB">
        <authorList>
            <consortium name="Ensembl"/>
        </authorList>
    </citation>
    <scope>IDENTIFICATION</scope>
</reference>
<feature type="coiled-coil region" evidence="16">
    <location>
        <begin position="52"/>
        <end position="79"/>
    </location>
</feature>
<keyword evidence="10" id="KW-0472">Membrane</keyword>
<evidence type="ECO:0000256" key="4">
    <source>
        <dbReference type="ARBA" id="ARBA00022547"/>
    </source>
</evidence>
<evidence type="ECO:0000256" key="14">
    <source>
        <dbReference type="ARBA" id="ARBA00074682"/>
    </source>
</evidence>
<dbReference type="InterPro" id="IPR008386">
    <property type="entry name" value="ATP_synth_F0_esu_mt"/>
</dbReference>
<keyword evidence="18" id="KW-1185">Reference proteome</keyword>
<keyword evidence="16" id="KW-0175">Coiled coil</keyword>
<sequence>MDRTMDTLAETNHRCHIGIDLALTPLLQTARWSALFLGMLYGKQRFEYLAPIAAEERKIEEAEKATREEQERIAKALAEASTDTILK</sequence>
<dbReference type="Pfam" id="PF05680">
    <property type="entry name" value="ATP-synt_E"/>
    <property type="match status" value="1"/>
</dbReference>